<sequence>MPALLQPHAEPRDVSCVERRSSLSQADLPQLELCQAAAGSDCCGGQFDRRAPSCSDPHAVTLVRMSRWGSFQLDSFSFVVATAQFTRSFSNSSNSAGPSAAERAKKAQELWSTFVPEQHWDFRSPMIPTLILAIVFLQFLISQKQSDVAEKEREEVRLLQDERRARRAATEKALAE</sequence>
<name>A0A812TIX5_9DINO</name>
<proteinExistence type="predicted"/>
<protein>
    <submittedName>
        <fullName evidence="1">Uncharacterized protein</fullName>
    </submittedName>
</protein>
<comment type="caution">
    <text evidence="1">The sequence shown here is derived from an EMBL/GenBank/DDBJ whole genome shotgun (WGS) entry which is preliminary data.</text>
</comment>
<evidence type="ECO:0000313" key="2">
    <source>
        <dbReference type="Proteomes" id="UP000604046"/>
    </source>
</evidence>
<dbReference type="Proteomes" id="UP000604046">
    <property type="component" value="Unassembled WGS sequence"/>
</dbReference>
<organism evidence="1 2">
    <name type="scientific">Symbiodinium natans</name>
    <dbReference type="NCBI Taxonomy" id="878477"/>
    <lineage>
        <taxon>Eukaryota</taxon>
        <taxon>Sar</taxon>
        <taxon>Alveolata</taxon>
        <taxon>Dinophyceae</taxon>
        <taxon>Suessiales</taxon>
        <taxon>Symbiodiniaceae</taxon>
        <taxon>Symbiodinium</taxon>
    </lineage>
</organism>
<keyword evidence="2" id="KW-1185">Reference proteome</keyword>
<evidence type="ECO:0000313" key="1">
    <source>
        <dbReference type="EMBL" id="CAE7527600.1"/>
    </source>
</evidence>
<accession>A0A812TIX5</accession>
<dbReference type="EMBL" id="CAJNDS010002566">
    <property type="protein sequence ID" value="CAE7527600.1"/>
    <property type="molecule type" value="Genomic_DNA"/>
</dbReference>
<dbReference type="OrthoDB" id="479183at2759"/>
<reference evidence="1" key="1">
    <citation type="submission" date="2021-02" db="EMBL/GenBank/DDBJ databases">
        <authorList>
            <person name="Dougan E. K."/>
            <person name="Rhodes N."/>
            <person name="Thang M."/>
            <person name="Chan C."/>
        </authorList>
    </citation>
    <scope>NUCLEOTIDE SEQUENCE</scope>
</reference>
<gene>
    <name evidence="1" type="ORF">SNAT2548_LOCUS29545</name>
</gene>
<dbReference type="AlphaFoldDB" id="A0A812TIX5"/>